<protein>
    <submittedName>
        <fullName evidence="1">Uncharacterized protein</fullName>
    </submittedName>
</protein>
<evidence type="ECO:0000313" key="1">
    <source>
        <dbReference type="EMBL" id="VTR51589.1"/>
    </source>
</evidence>
<reference evidence="1" key="1">
    <citation type="submission" date="2019-05" db="EMBL/GenBank/DDBJ databases">
        <authorList>
            <consortium name="Pathogen Informatics"/>
        </authorList>
    </citation>
    <scope>NUCLEOTIDE SEQUENCE [LARGE SCALE GENOMIC DNA]</scope>
    <source>
        <strain evidence="1">NCTC12965</strain>
    </source>
</reference>
<dbReference type="AlphaFoldDB" id="A0A4U9VZ12"/>
<name>A0A4U9VZ12_SERFO</name>
<gene>
    <name evidence="1" type="ORF">NCTC12965_06188</name>
</gene>
<proteinExistence type="predicted"/>
<sequence length="143" mass="15410">MMHPVVLNPRITACKDTTAQGPCSRDVAYAIDGTTLSETPATTTPDKTQSKVLTLYGMHCDLGSRLTNTPFSKCFFTNALDHTPGVTNCNLISTDTWELTPASTCAPRSTTWGYHHGAGPGGECLVIAQDWLNVAYELHTIHG</sequence>
<organism evidence="1">
    <name type="scientific">Serratia fonticola</name>
    <dbReference type="NCBI Taxonomy" id="47917"/>
    <lineage>
        <taxon>Bacteria</taxon>
        <taxon>Pseudomonadati</taxon>
        <taxon>Pseudomonadota</taxon>
        <taxon>Gammaproteobacteria</taxon>
        <taxon>Enterobacterales</taxon>
        <taxon>Yersiniaceae</taxon>
        <taxon>Serratia</taxon>
    </lineage>
</organism>
<dbReference type="EMBL" id="CABEEZ010000125">
    <property type="protein sequence ID" value="VTR51589.1"/>
    <property type="molecule type" value="Genomic_DNA"/>
</dbReference>
<accession>A0A4U9VZ12</accession>